<dbReference type="RefSeq" id="YP_009818604.1">
    <property type="nucleotide sequence ID" value="NC_048140.1"/>
</dbReference>
<dbReference type="EMBL" id="MK279899">
    <property type="protein sequence ID" value="AZS11742.1"/>
    <property type="molecule type" value="Genomic_DNA"/>
</dbReference>
<protein>
    <submittedName>
        <fullName evidence="1">Uncharacterized protein</fullName>
    </submittedName>
</protein>
<name>A0A3S9UNI5_9CAUD</name>
<evidence type="ECO:0000313" key="1">
    <source>
        <dbReference type="EMBL" id="AZS11742.1"/>
    </source>
</evidence>
<dbReference type="GeneID" id="55009948"/>
<dbReference type="Proteomes" id="UP000287918">
    <property type="component" value="Segment"/>
</dbReference>
<proteinExistence type="predicted"/>
<keyword evidence="2" id="KW-1185">Reference proteome</keyword>
<evidence type="ECO:0000313" key="2">
    <source>
        <dbReference type="Proteomes" id="UP000287918"/>
    </source>
</evidence>
<reference evidence="1 2" key="1">
    <citation type="submission" date="2018-12" db="EMBL/GenBank/DDBJ databases">
        <authorList>
            <person name="Rimple P.A."/>
            <person name="Stoner T.H."/>
            <person name="Garlena R.A."/>
            <person name="Russell D.A."/>
            <person name="Pope W.H."/>
            <person name="Jacobs-Sera D."/>
            <person name="Hatfull G.F."/>
        </authorList>
    </citation>
    <scope>NUCLEOTIDE SEQUENCE [LARGE SCALE GENOMIC DNA]</scope>
</reference>
<sequence>MYRCKKCGHHHIPDEGLVPCMGTNYDDEGGISRCGCRQTNKEQREAA</sequence>
<accession>A0A3S9UNI5</accession>
<gene>
    <name evidence="1" type="primary">44</name>
    <name evidence="1" type="ORF">PBI_MAJA_44</name>
</gene>
<dbReference type="KEGG" id="vg:55009948"/>
<organism evidence="1 2">
    <name type="scientific">Arthrobacter phage Maja</name>
    <dbReference type="NCBI Taxonomy" id="2499009"/>
    <lineage>
        <taxon>Viruses</taxon>
        <taxon>Duplodnaviria</taxon>
        <taxon>Heunggongvirae</taxon>
        <taxon>Uroviricota</taxon>
        <taxon>Caudoviricetes</taxon>
        <taxon>Majavirus</taxon>
        <taxon>Majavirus maja</taxon>
    </lineage>
</organism>